<dbReference type="RefSeq" id="WP_039322503.1">
    <property type="nucleotide sequence ID" value="NZ_JQHM01000001.1"/>
</dbReference>
<sequence>MGDVGDHYRDLKPFLKERRRKARDGAYERIKAFFIKNGVQLEEGSNTLIFRTPLGTVCYYPPSQKMQHKNFWKECSPTFCMNYVLKLRGLTNDHQHEPR</sequence>
<accession>A0A093RWN3</accession>
<dbReference type="AlphaFoldDB" id="A0A093RWN3"/>
<dbReference type="Proteomes" id="UP000032874">
    <property type="component" value="Unassembled WGS sequence"/>
</dbReference>
<evidence type="ECO:0000313" key="2">
    <source>
        <dbReference type="Proteomes" id="UP000032874"/>
    </source>
</evidence>
<protein>
    <submittedName>
        <fullName evidence="1">Uncharacterized protein</fullName>
    </submittedName>
</protein>
<comment type="caution">
    <text evidence="1">The sequence shown here is derived from an EMBL/GenBank/DDBJ whole genome shotgun (WGS) entry which is preliminary data.</text>
</comment>
<gene>
    <name evidence="1" type="ORF">KP22_03935</name>
</gene>
<proteinExistence type="predicted"/>
<dbReference type="eggNOG" id="ENOG5032VMS">
    <property type="taxonomic scope" value="Bacteria"/>
</dbReference>
<evidence type="ECO:0000313" key="1">
    <source>
        <dbReference type="EMBL" id="KFX07250.1"/>
    </source>
</evidence>
<reference evidence="1 2" key="1">
    <citation type="submission" date="2014-08" db="EMBL/GenBank/DDBJ databases">
        <title>Genome sequences of NCPPB Pectobacterium isolates.</title>
        <authorList>
            <person name="Glover R.H."/>
            <person name="Sapp M."/>
            <person name="Elphinstone J."/>
        </authorList>
    </citation>
    <scope>NUCLEOTIDE SEQUENCE [LARGE SCALE GENOMIC DNA]</scope>
    <source>
        <strain evidence="1 2">NCPPB 2795</strain>
    </source>
</reference>
<organism evidence="1 2">
    <name type="scientific">Pectobacterium betavasculorum</name>
    <dbReference type="NCBI Taxonomy" id="55207"/>
    <lineage>
        <taxon>Bacteria</taxon>
        <taxon>Pseudomonadati</taxon>
        <taxon>Pseudomonadota</taxon>
        <taxon>Gammaproteobacteria</taxon>
        <taxon>Enterobacterales</taxon>
        <taxon>Pectobacteriaceae</taxon>
        <taxon>Pectobacterium</taxon>
    </lineage>
</organism>
<dbReference type="EMBL" id="JQHM01000001">
    <property type="protein sequence ID" value="KFX07250.1"/>
    <property type="molecule type" value="Genomic_DNA"/>
</dbReference>
<name>A0A093RWN3_9GAMM</name>
<dbReference type="STRING" id="55207.KP22_03935"/>